<organism evidence="2">
    <name type="scientific">marine metagenome</name>
    <dbReference type="NCBI Taxonomy" id="408172"/>
    <lineage>
        <taxon>unclassified sequences</taxon>
        <taxon>metagenomes</taxon>
        <taxon>ecological metagenomes</taxon>
    </lineage>
</organism>
<gene>
    <name evidence="2" type="ORF">METZ01_LOCUS413422</name>
</gene>
<proteinExistence type="predicted"/>
<dbReference type="EMBL" id="UINC01161402">
    <property type="protein sequence ID" value="SVD60568.1"/>
    <property type="molecule type" value="Genomic_DNA"/>
</dbReference>
<name>A0A382WQX2_9ZZZZ</name>
<accession>A0A382WQX2</accession>
<feature type="non-terminal residue" evidence="2">
    <location>
        <position position="1"/>
    </location>
</feature>
<dbReference type="PANTHER" id="PTHR30487">
    <property type="entry name" value="TYPE 4 PREPILIN-LIKE PROTEINS LEADER PEPTIDE-PROCESSING ENZYME"/>
    <property type="match status" value="1"/>
</dbReference>
<sequence length="85" mass="9604">VVFVPLFLLGTISGSFLNVLIYRISEGLSVVLPRSFCPHCKTTIPFYRNVPLVSFIFQFGKCHSCKEKISFQYPAVEFLSGLIWG</sequence>
<feature type="domain" description="Prepilin peptidase A24 N-terminal" evidence="1">
    <location>
        <begin position="8"/>
        <end position="84"/>
    </location>
</feature>
<dbReference type="GO" id="GO:0006465">
    <property type="term" value="P:signal peptide processing"/>
    <property type="evidence" value="ECO:0007669"/>
    <property type="project" value="TreeGrafter"/>
</dbReference>
<evidence type="ECO:0000313" key="2">
    <source>
        <dbReference type="EMBL" id="SVD60568.1"/>
    </source>
</evidence>
<dbReference type="InterPro" id="IPR050882">
    <property type="entry name" value="Prepilin_peptidase/N-MTase"/>
</dbReference>
<dbReference type="Pfam" id="PF06750">
    <property type="entry name" value="A24_N_bact"/>
    <property type="match status" value="1"/>
</dbReference>
<dbReference type="GO" id="GO:0004190">
    <property type="term" value="F:aspartic-type endopeptidase activity"/>
    <property type="evidence" value="ECO:0007669"/>
    <property type="project" value="TreeGrafter"/>
</dbReference>
<feature type="non-terminal residue" evidence="2">
    <location>
        <position position="85"/>
    </location>
</feature>
<dbReference type="PANTHER" id="PTHR30487:SF0">
    <property type="entry name" value="PREPILIN LEADER PEPTIDASE_N-METHYLTRANSFERASE-RELATED"/>
    <property type="match status" value="1"/>
</dbReference>
<dbReference type="GO" id="GO:0005886">
    <property type="term" value="C:plasma membrane"/>
    <property type="evidence" value="ECO:0007669"/>
    <property type="project" value="TreeGrafter"/>
</dbReference>
<dbReference type="InterPro" id="IPR010627">
    <property type="entry name" value="Prepilin_pept_A24_N"/>
</dbReference>
<dbReference type="AlphaFoldDB" id="A0A382WQX2"/>
<reference evidence="2" key="1">
    <citation type="submission" date="2018-05" db="EMBL/GenBank/DDBJ databases">
        <authorList>
            <person name="Lanie J.A."/>
            <person name="Ng W.-L."/>
            <person name="Kazmierczak K.M."/>
            <person name="Andrzejewski T.M."/>
            <person name="Davidsen T.M."/>
            <person name="Wayne K.J."/>
            <person name="Tettelin H."/>
            <person name="Glass J.I."/>
            <person name="Rusch D."/>
            <person name="Podicherti R."/>
            <person name="Tsui H.-C.T."/>
            <person name="Winkler M.E."/>
        </authorList>
    </citation>
    <scope>NUCLEOTIDE SEQUENCE</scope>
</reference>
<evidence type="ECO:0000259" key="1">
    <source>
        <dbReference type="Pfam" id="PF06750"/>
    </source>
</evidence>
<protein>
    <recommendedName>
        <fullName evidence="1">Prepilin peptidase A24 N-terminal domain-containing protein</fullName>
    </recommendedName>
</protein>